<accession>A0A5J9UH80</accession>
<reference evidence="1 2" key="1">
    <citation type="journal article" date="2019" name="Sci. Rep.">
        <title>A high-quality genome of Eragrostis curvula grass provides insights into Poaceae evolution and supports new strategies to enhance forage quality.</title>
        <authorList>
            <person name="Carballo J."/>
            <person name="Santos B.A.C.M."/>
            <person name="Zappacosta D."/>
            <person name="Garbus I."/>
            <person name="Selva J.P."/>
            <person name="Gallo C.A."/>
            <person name="Diaz A."/>
            <person name="Albertini E."/>
            <person name="Caccamo M."/>
            <person name="Echenique V."/>
        </authorList>
    </citation>
    <scope>NUCLEOTIDE SEQUENCE [LARGE SCALE GENOMIC DNA]</scope>
    <source>
        <strain evidence="2">cv. Victoria</strain>
        <tissue evidence="1">Leaf</tissue>
    </source>
</reference>
<gene>
    <name evidence="1" type="ORF">EJB05_32322</name>
</gene>
<feature type="non-terminal residue" evidence="1">
    <location>
        <position position="1"/>
    </location>
</feature>
<proteinExistence type="predicted"/>
<dbReference type="EMBL" id="RWGY01000026">
    <property type="protein sequence ID" value="TVU22611.1"/>
    <property type="molecule type" value="Genomic_DNA"/>
</dbReference>
<organism evidence="1 2">
    <name type="scientific">Eragrostis curvula</name>
    <name type="common">weeping love grass</name>
    <dbReference type="NCBI Taxonomy" id="38414"/>
    <lineage>
        <taxon>Eukaryota</taxon>
        <taxon>Viridiplantae</taxon>
        <taxon>Streptophyta</taxon>
        <taxon>Embryophyta</taxon>
        <taxon>Tracheophyta</taxon>
        <taxon>Spermatophyta</taxon>
        <taxon>Magnoliopsida</taxon>
        <taxon>Liliopsida</taxon>
        <taxon>Poales</taxon>
        <taxon>Poaceae</taxon>
        <taxon>PACMAD clade</taxon>
        <taxon>Chloridoideae</taxon>
        <taxon>Eragrostideae</taxon>
        <taxon>Eragrostidinae</taxon>
        <taxon>Eragrostis</taxon>
    </lineage>
</organism>
<dbReference type="AlphaFoldDB" id="A0A5J9UH80"/>
<protein>
    <submittedName>
        <fullName evidence="1">Uncharacterized protein</fullName>
    </submittedName>
</protein>
<dbReference type="Proteomes" id="UP000324897">
    <property type="component" value="Unassembled WGS sequence"/>
</dbReference>
<sequence length="320" mass="34473">LESARLDLAKYGLRVCNAADESLAVNMPANRLSTVVVDEDIRAAPATKTRTGLCMQKPGDAVVVGAATKKKDNKQRNTVFGVGVHVQMEVEGKNDVLLRLTKKFKQPEQFTNKAAAAVASDGAKVEESKYGGQKAAAEYLATKMKEIAGGLRAIKEDVTMDDVTKRKAAEYFLGKNVPRPPTDTQVKAAEACKACDDLLDELLAKAEHAATDLQALAGKIRAFKVQTKEKFTNMQRLKEKVKAAAANGTQVDSNKVEAEAEMEAATIMMKELAGDIGTLMDHVAMDIKDAAEVAKPVTGSLEAEAEVTKAIMEVMPWYLS</sequence>
<comment type="caution">
    <text evidence="1">The sequence shown here is derived from an EMBL/GenBank/DDBJ whole genome shotgun (WGS) entry which is preliminary data.</text>
</comment>
<evidence type="ECO:0000313" key="1">
    <source>
        <dbReference type="EMBL" id="TVU22611.1"/>
    </source>
</evidence>
<name>A0A5J9UH80_9POAL</name>
<evidence type="ECO:0000313" key="2">
    <source>
        <dbReference type="Proteomes" id="UP000324897"/>
    </source>
</evidence>
<keyword evidence="2" id="KW-1185">Reference proteome</keyword>